<proteinExistence type="predicted"/>
<evidence type="ECO:0000313" key="1">
    <source>
        <dbReference type="EMBL" id="KAI9390638.1"/>
    </source>
</evidence>
<dbReference type="EMBL" id="CM009297">
    <property type="protein sequence ID" value="KAI9390638.1"/>
    <property type="molecule type" value="Genomic_DNA"/>
</dbReference>
<comment type="caution">
    <text evidence="1">The sequence shown here is derived from an EMBL/GenBank/DDBJ whole genome shotgun (WGS) entry which is preliminary data.</text>
</comment>
<evidence type="ECO:0000313" key="2">
    <source>
        <dbReference type="Proteomes" id="UP000006729"/>
    </source>
</evidence>
<accession>A0ACC0SN52</accession>
<name>A0ACC0SN52_POPTR</name>
<protein>
    <submittedName>
        <fullName evidence="1">Uncharacterized protein</fullName>
    </submittedName>
</protein>
<reference evidence="1 2" key="1">
    <citation type="journal article" date="2006" name="Science">
        <title>The genome of black cottonwood, Populus trichocarpa (Torr. &amp; Gray).</title>
        <authorList>
            <person name="Tuskan G.A."/>
            <person name="Difazio S."/>
            <person name="Jansson S."/>
            <person name="Bohlmann J."/>
            <person name="Grigoriev I."/>
            <person name="Hellsten U."/>
            <person name="Putnam N."/>
            <person name="Ralph S."/>
            <person name="Rombauts S."/>
            <person name="Salamov A."/>
            <person name="Schein J."/>
            <person name="Sterck L."/>
            <person name="Aerts A."/>
            <person name="Bhalerao R.R."/>
            <person name="Bhalerao R.P."/>
            <person name="Blaudez D."/>
            <person name="Boerjan W."/>
            <person name="Brun A."/>
            <person name="Brunner A."/>
            <person name="Busov V."/>
            <person name="Campbell M."/>
            <person name="Carlson J."/>
            <person name="Chalot M."/>
            <person name="Chapman J."/>
            <person name="Chen G.L."/>
            <person name="Cooper D."/>
            <person name="Coutinho P.M."/>
            <person name="Couturier J."/>
            <person name="Covert S."/>
            <person name="Cronk Q."/>
            <person name="Cunningham R."/>
            <person name="Davis J."/>
            <person name="Degroeve S."/>
            <person name="Dejardin A."/>
            <person name="Depamphilis C."/>
            <person name="Detter J."/>
            <person name="Dirks B."/>
            <person name="Dubchak I."/>
            <person name="Duplessis S."/>
            <person name="Ehlting J."/>
            <person name="Ellis B."/>
            <person name="Gendler K."/>
            <person name="Goodstein D."/>
            <person name="Gribskov M."/>
            <person name="Grimwood J."/>
            <person name="Groover A."/>
            <person name="Gunter L."/>
            <person name="Hamberger B."/>
            <person name="Heinze B."/>
            <person name="Helariutta Y."/>
            <person name="Henrissat B."/>
            <person name="Holligan D."/>
            <person name="Holt R."/>
            <person name="Huang W."/>
            <person name="Islam-Faridi N."/>
            <person name="Jones S."/>
            <person name="Jones-Rhoades M."/>
            <person name="Jorgensen R."/>
            <person name="Joshi C."/>
            <person name="Kangasjarvi J."/>
            <person name="Karlsson J."/>
            <person name="Kelleher C."/>
            <person name="Kirkpatrick R."/>
            <person name="Kirst M."/>
            <person name="Kohler A."/>
            <person name="Kalluri U."/>
            <person name="Larimer F."/>
            <person name="Leebens-Mack J."/>
            <person name="Leple J.C."/>
            <person name="Locascio P."/>
            <person name="Lou Y."/>
            <person name="Lucas S."/>
            <person name="Martin F."/>
            <person name="Montanini B."/>
            <person name="Napoli C."/>
            <person name="Nelson D.R."/>
            <person name="Nelson C."/>
            <person name="Nieminen K."/>
            <person name="Nilsson O."/>
            <person name="Pereda V."/>
            <person name="Peter G."/>
            <person name="Philippe R."/>
            <person name="Pilate G."/>
            <person name="Poliakov A."/>
            <person name="Razumovskaya J."/>
            <person name="Richardson P."/>
            <person name="Rinaldi C."/>
            <person name="Ritland K."/>
            <person name="Rouze P."/>
            <person name="Ryaboy D."/>
            <person name="Schmutz J."/>
            <person name="Schrader J."/>
            <person name="Segerman B."/>
            <person name="Shin H."/>
            <person name="Siddiqui A."/>
            <person name="Sterky F."/>
            <person name="Terry A."/>
            <person name="Tsai C.J."/>
            <person name="Uberbacher E."/>
            <person name="Unneberg P."/>
            <person name="Vahala J."/>
            <person name="Wall K."/>
            <person name="Wessler S."/>
            <person name="Yang G."/>
            <person name="Yin T."/>
            <person name="Douglas C."/>
            <person name="Marra M."/>
            <person name="Sandberg G."/>
            <person name="Van de Peer Y."/>
            <person name="Rokhsar D."/>
        </authorList>
    </citation>
    <scope>NUCLEOTIDE SEQUENCE [LARGE SCALE GENOMIC DNA]</scope>
    <source>
        <strain evidence="2">cv. Nisqually</strain>
    </source>
</reference>
<gene>
    <name evidence="1" type="ORF">POPTR_008G204301v4</name>
</gene>
<sequence>MERVFLDPEVLDQDPPPGIVGPPGPPAPPPPPPPHTSFEPPRPPPPLPEGGLPCPPGPPPQLLLGFHKSLPFNYPDTRRELHGHGLEKLLRSGMSISTCDSSILRGKQCITITYFAGIIAHQRLL</sequence>
<organism evidence="1 2">
    <name type="scientific">Populus trichocarpa</name>
    <name type="common">Western balsam poplar</name>
    <name type="synonym">Populus balsamifera subsp. trichocarpa</name>
    <dbReference type="NCBI Taxonomy" id="3694"/>
    <lineage>
        <taxon>Eukaryota</taxon>
        <taxon>Viridiplantae</taxon>
        <taxon>Streptophyta</taxon>
        <taxon>Embryophyta</taxon>
        <taxon>Tracheophyta</taxon>
        <taxon>Spermatophyta</taxon>
        <taxon>Magnoliopsida</taxon>
        <taxon>eudicotyledons</taxon>
        <taxon>Gunneridae</taxon>
        <taxon>Pentapetalae</taxon>
        <taxon>rosids</taxon>
        <taxon>fabids</taxon>
        <taxon>Malpighiales</taxon>
        <taxon>Salicaceae</taxon>
        <taxon>Saliceae</taxon>
        <taxon>Populus</taxon>
    </lineage>
</organism>
<dbReference type="Proteomes" id="UP000006729">
    <property type="component" value="Chromosome 8"/>
</dbReference>
<keyword evidence="2" id="KW-1185">Reference proteome</keyword>